<dbReference type="AlphaFoldDB" id="A0A8T0XEW7"/>
<dbReference type="SUPFAM" id="SSF56112">
    <property type="entry name" value="Protein kinase-like (PK-like)"/>
    <property type="match status" value="1"/>
</dbReference>
<keyword evidence="6" id="KW-1133">Transmembrane helix</keyword>
<evidence type="ECO:0000256" key="4">
    <source>
        <dbReference type="ARBA" id="ARBA00022729"/>
    </source>
</evidence>
<comment type="subcellular location">
    <subcellularLocation>
        <location evidence="1">Cell membrane</location>
        <topology evidence="1">Single-pass membrane protein</topology>
    </subcellularLocation>
</comment>
<evidence type="ECO:0000313" key="11">
    <source>
        <dbReference type="Proteomes" id="UP000823388"/>
    </source>
</evidence>
<keyword evidence="5" id="KW-0677">Repeat</keyword>
<dbReference type="Pfam" id="PF13855">
    <property type="entry name" value="LRR_8"/>
    <property type="match status" value="1"/>
</dbReference>
<dbReference type="InterPro" id="IPR001611">
    <property type="entry name" value="Leu-rich_rpt"/>
</dbReference>
<protein>
    <recommendedName>
        <fullName evidence="9">Protein kinase domain-containing protein</fullName>
    </recommendedName>
</protein>
<dbReference type="Pfam" id="PF23598">
    <property type="entry name" value="LRR_14"/>
    <property type="match status" value="1"/>
</dbReference>
<dbReference type="GO" id="GO:0005886">
    <property type="term" value="C:plasma membrane"/>
    <property type="evidence" value="ECO:0007669"/>
    <property type="project" value="UniProtKB-SubCell"/>
</dbReference>
<dbReference type="Gene3D" id="1.10.510.10">
    <property type="entry name" value="Transferase(Phosphotransferase) domain 1"/>
    <property type="match status" value="1"/>
</dbReference>
<dbReference type="InterPro" id="IPR032675">
    <property type="entry name" value="LRR_dom_sf"/>
</dbReference>
<feature type="domain" description="Protein kinase" evidence="9">
    <location>
        <begin position="580"/>
        <end position="850"/>
    </location>
</feature>
<dbReference type="PANTHER" id="PTHR48060:SF24">
    <property type="entry name" value="NON-SPECIFIC SERINE_THREONINE PROTEIN KINASE"/>
    <property type="match status" value="1"/>
</dbReference>
<accession>A0A8T0XEW7</accession>
<dbReference type="InterPro" id="IPR003591">
    <property type="entry name" value="Leu-rich_rpt_typical-subtyp"/>
</dbReference>
<dbReference type="Proteomes" id="UP000823388">
    <property type="component" value="Chromosome 1K"/>
</dbReference>
<keyword evidence="7" id="KW-0472">Membrane</keyword>
<evidence type="ECO:0000256" key="2">
    <source>
        <dbReference type="ARBA" id="ARBA00022614"/>
    </source>
</evidence>
<dbReference type="Gene3D" id="3.30.200.20">
    <property type="entry name" value="Phosphorylase Kinase, domain 1"/>
    <property type="match status" value="1"/>
</dbReference>
<dbReference type="InterPro" id="IPR017441">
    <property type="entry name" value="Protein_kinase_ATP_BS"/>
</dbReference>
<keyword evidence="4" id="KW-0732">Signal</keyword>
<evidence type="ECO:0000256" key="6">
    <source>
        <dbReference type="ARBA" id="ARBA00022989"/>
    </source>
</evidence>
<gene>
    <name evidence="10" type="ORF">PVAP13_1KG291405</name>
</gene>
<proteinExistence type="predicted"/>
<dbReference type="GO" id="GO:0004674">
    <property type="term" value="F:protein serine/threonine kinase activity"/>
    <property type="evidence" value="ECO:0007669"/>
    <property type="project" value="UniProtKB-EC"/>
</dbReference>
<evidence type="ECO:0000256" key="3">
    <source>
        <dbReference type="ARBA" id="ARBA00022692"/>
    </source>
</evidence>
<reference evidence="10" key="1">
    <citation type="submission" date="2020-05" db="EMBL/GenBank/DDBJ databases">
        <title>WGS assembly of Panicum virgatum.</title>
        <authorList>
            <person name="Lovell J.T."/>
            <person name="Jenkins J."/>
            <person name="Shu S."/>
            <person name="Juenger T.E."/>
            <person name="Schmutz J."/>
        </authorList>
    </citation>
    <scope>NUCLEOTIDE SEQUENCE</scope>
    <source>
        <strain evidence="10">AP13</strain>
    </source>
</reference>
<keyword evidence="8" id="KW-0067">ATP-binding</keyword>
<keyword evidence="11" id="KW-1185">Reference proteome</keyword>
<evidence type="ECO:0000256" key="7">
    <source>
        <dbReference type="ARBA" id="ARBA00023136"/>
    </source>
</evidence>
<dbReference type="SUPFAM" id="SSF52047">
    <property type="entry name" value="RNI-like"/>
    <property type="match status" value="1"/>
</dbReference>
<dbReference type="InterPro" id="IPR053211">
    <property type="entry name" value="DNA_repair-toleration"/>
</dbReference>
<dbReference type="InterPro" id="IPR055414">
    <property type="entry name" value="LRR_R13L4/SHOC2-like"/>
</dbReference>
<evidence type="ECO:0000259" key="9">
    <source>
        <dbReference type="PROSITE" id="PS50011"/>
    </source>
</evidence>
<dbReference type="FunFam" id="3.80.10.10:FF:000095">
    <property type="entry name" value="LRR receptor-like serine/threonine-protein kinase GSO1"/>
    <property type="match status" value="2"/>
</dbReference>
<dbReference type="Pfam" id="PF00560">
    <property type="entry name" value="LRR_1"/>
    <property type="match status" value="4"/>
</dbReference>
<evidence type="ECO:0000256" key="1">
    <source>
        <dbReference type="ARBA" id="ARBA00004162"/>
    </source>
</evidence>
<evidence type="ECO:0000256" key="5">
    <source>
        <dbReference type="ARBA" id="ARBA00022737"/>
    </source>
</evidence>
<dbReference type="Gene3D" id="3.80.10.10">
    <property type="entry name" value="Ribonuclease Inhibitor"/>
    <property type="match status" value="2"/>
</dbReference>
<dbReference type="EMBL" id="CM029037">
    <property type="protein sequence ID" value="KAG2658600.1"/>
    <property type="molecule type" value="Genomic_DNA"/>
</dbReference>
<dbReference type="GO" id="GO:0005524">
    <property type="term" value="F:ATP binding"/>
    <property type="evidence" value="ECO:0007669"/>
    <property type="project" value="UniProtKB-UniRule"/>
</dbReference>
<dbReference type="SMART" id="SM00369">
    <property type="entry name" value="LRR_TYP"/>
    <property type="match status" value="8"/>
</dbReference>
<keyword evidence="2" id="KW-0433">Leucine-rich repeat</keyword>
<dbReference type="InterPro" id="IPR011009">
    <property type="entry name" value="Kinase-like_dom_sf"/>
</dbReference>
<evidence type="ECO:0000256" key="8">
    <source>
        <dbReference type="PROSITE-ProRule" id="PRU10141"/>
    </source>
</evidence>
<dbReference type="Pfam" id="PF07714">
    <property type="entry name" value="PK_Tyr_Ser-Thr"/>
    <property type="match status" value="1"/>
</dbReference>
<comment type="caution">
    <text evidence="10">The sequence shown here is derived from an EMBL/GenBank/DDBJ whole genome shotgun (WGS) entry which is preliminary data.</text>
</comment>
<sequence>MFNNTPSLSMINLDNNSLSGPIPASVGSLSGLTKLYLHGNRLSGLVPPAIFNKSMLEELVLARNNELSGRIPDNNVTFNLPLLQIFSISVNKFSGKIPSGLAACTSLQKLSLFLNFFDDFIPPWLPTLSQLDFVSLGGNELVGSIPTGMGNLTRLNQLNVLQSNLSGGIPAELGQLRQLSWLNLAENQLTGSIPASLGNLSRINTLDLSHNQLDGNVPATFGRLRVLRFFNVEANNLGGELHFLGALSNCRNLQLLDVAMNSFMGNIPDSVGNFSDKLQKLHAQDNQISGSLPAMIANTSGLISIRISGNQLSQMIPRDILLMENLQSLNLQNNLMVGVIPTEVGMLRSLVELHLDSNRFIGPIPDGIGNLSNLQSLTLSQNNLSSSIPNGLWHLENIIQLNLSHNYLSGTLPVDTGSMQTINQVDLSTNHLSGVIPTSLGQLRMLTYLNLSRNMFQDHIPGSFSKLTSIVALDLSDNSLSGTIPDSLANLIHLWDLNLSFNKLEGQIPTDRSNSTKLHILKYILPSIAAFVVSITILSLLLRAKFRTPKEGSTGAPVVIDATNHMVVSYHDIVRATRNFSEGNLIGVGGFGKVFKGQLSNGLTVAIKVPNLESQRASRSFDVECRALRLAWHCNQIHDFDVIASSTPDFKALVLQYMRNGSLEALLHSGGSRRRRLGFLKGLDIMLDVAMAHLPCVCEHARDSRLHGASSILTCGVLHSEYGAVGKASRKSNVFSYGIMLLEVFTGKRPTDPKFVGELSVRRWVLDAFPAGFAEVIDPDLLPEERAGGFDDTSTRSNPGSTPTALDGCVVSILKLGLLCSSDESHDGRIPMNEVVSKLEKIRMDLPFPV</sequence>
<name>A0A8T0XEW7_PANVG</name>
<keyword evidence="3" id="KW-0812">Transmembrane</keyword>
<dbReference type="SUPFAM" id="SSF52058">
    <property type="entry name" value="L domain-like"/>
    <property type="match status" value="1"/>
</dbReference>
<dbReference type="PANTHER" id="PTHR48060">
    <property type="entry name" value="DNA DAMAGE-REPAIR/TOLERATION PROTEIN DRT100"/>
    <property type="match status" value="1"/>
</dbReference>
<dbReference type="InterPro" id="IPR001245">
    <property type="entry name" value="Ser-Thr/Tyr_kinase_cat_dom"/>
</dbReference>
<dbReference type="PROSITE" id="PS50011">
    <property type="entry name" value="PROTEIN_KINASE_DOM"/>
    <property type="match status" value="1"/>
</dbReference>
<dbReference type="InterPro" id="IPR000719">
    <property type="entry name" value="Prot_kinase_dom"/>
</dbReference>
<organism evidence="10 11">
    <name type="scientific">Panicum virgatum</name>
    <name type="common">Blackwell switchgrass</name>
    <dbReference type="NCBI Taxonomy" id="38727"/>
    <lineage>
        <taxon>Eukaryota</taxon>
        <taxon>Viridiplantae</taxon>
        <taxon>Streptophyta</taxon>
        <taxon>Embryophyta</taxon>
        <taxon>Tracheophyta</taxon>
        <taxon>Spermatophyta</taxon>
        <taxon>Magnoliopsida</taxon>
        <taxon>Liliopsida</taxon>
        <taxon>Poales</taxon>
        <taxon>Poaceae</taxon>
        <taxon>PACMAD clade</taxon>
        <taxon>Panicoideae</taxon>
        <taxon>Panicodae</taxon>
        <taxon>Paniceae</taxon>
        <taxon>Panicinae</taxon>
        <taxon>Panicum</taxon>
        <taxon>Panicum sect. Hiantes</taxon>
    </lineage>
</organism>
<feature type="binding site" evidence="8">
    <location>
        <position position="608"/>
    </location>
    <ligand>
        <name>ATP</name>
        <dbReference type="ChEBI" id="CHEBI:30616"/>
    </ligand>
</feature>
<keyword evidence="8" id="KW-0547">Nucleotide-binding</keyword>
<dbReference type="PROSITE" id="PS00107">
    <property type="entry name" value="PROTEIN_KINASE_ATP"/>
    <property type="match status" value="1"/>
</dbReference>
<evidence type="ECO:0000313" key="10">
    <source>
        <dbReference type="EMBL" id="KAG2658600.1"/>
    </source>
</evidence>